<name>A0A3M8P7E8_9BACL</name>
<feature type="transmembrane region" description="Helical" evidence="6">
    <location>
        <begin position="42"/>
        <end position="61"/>
    </location>
</feature>
<gene>
    <name evidence="7" type="ORF">EEX84_09110</name>
</gene>
<accession>A0A3M8P7E8</accession>
<evidence type="ECO:0000256" key="6">
    <source>
        <dbReference type="SAM" id="Phobius"/>
    </source>
</evidence>
<evidence type="ECO:0000256" key="3">
    <source>
        <dbReference type="ARBA" id="ARBA00022692"/>
    </source>
</evidence>
<dbReference type="InterPro" id="IPR050833">
    <property type="entry name" value="Poly_Biosynth_Transport"/>
</dbReference>
<keyword evidence="8" id="KW-1185">Reference proteome</keyword>
<feature type="transmembrane region" description="Helical" evidence="6">
    <location>
        <begin position="157"/>
        <end position="178"/>
    </location>
</feature>
<feature type="transmembrane region" description="Helical" evidence="6">
    <location>
        <begin position="402"/>
        <end position="424"/>
    </location>
</feature>
<evidence type="ECO:0000256" key="4">
    <source>
        <dbReference type="ARBA" id="ARBA00022989"/>
    </source>
</evidence>
<keyword evidence="4 6" id="KW-1133">Transmembrane helix</keyword>
<comment type="subcellular location">
    <subcellularLocation>
        <location evidence="1">Cell membrane</location>
        <topology evidence="1">Multi-pass membrane protein</topology>
    </subcellularLocation>
</comment>
<evidence type="ECO:0000256" key="2">
    <source>
        <dbReference type="ARBA" id="ARBA00022475"/>
    </source>
</evidence>
<dbReference type="PANTHER" id="PTHR30250">
    <property type="entry name" value="PST FAMILY PREDICTED COLANIC ACID TRANSPORTER"/>
    <property type="match status" value="1"/>
</dbReference>
<dbReference type="RefSeq" id="WP_123165319.1">
    <property type="nucleotide sequence ID" value="NZ_RIAX01000005.1"/>
</dbReference>
<dbReference type="AlphaFoldDB" id="A0A3M8P7E8"/>
<dbReference type="Pfam" id="PF01943">
    <property type="entry name" value="Polysacc_synt"/>
    <property type="match status" value="1"/>
</dbReference>
<comment type="caution">
    <text evidence="7">The sequence shown here is derived from an EMBL/GenBank/DDBJ whole genome shotgun (WGS) entry which is preliminary data.</text>
</comment>
<evidence type="ECO:0000256" key="5">
    <source>
        <dbReference type="ARBA" id="ARBA00023136"/>
    </source>
</evidence>
<dbReference type="EMBL" id="RIAX01000005">
    <property type="protein sequence ID" value="RNF39619.1"/>
    <property type="molecule type" value="Genomic_DNA"/>
</dbReference>
<feature type="transmembrane region" description="Helical" evidence="6">
    <location>
        <begin position="467"/>
        <end position="486"/>
    </location>
</feature>
<feature type="transmembrane region" description="Helical" evidence="6">
    <location>
        <begin position="125"/>
        <end position="145"/>
    </location>
</feature>
<feature type="transmembrane region" description="Helical" evidence="6">
    <location>
        <begin position="82"/>
        <end position="105"/>
    </location>
</feature>
<dbReference type="PANTHER" id="PTHR30250:SF26">
    <property type="entry name" value="PSMA PROTEIN"/>
    <property type="match status" value="1"/>
</dbReference>
<evidence type="ECO:0000256" key="1">
    <source>
        <dbReference type="ARBA" id="ARBA00004651"/>
    </source>
</evidence>
<feature type="transmembrane region" description="Helical" evidence="6">
    <location>
        <begin position="226"/>
        <end position="247"/>
    </location>
</feature>
<sequence>MSKDQIKSGAILSYVNILLTTIVGILFTPFLLKELGQSEYGLYMLIGSLVGYISIMDFGLHNTIYRFISKYQSEEDYRKQENFLATSFLIYCIISLLVLAVGIVLVKNLDFFFANSLSAEEFAKAQIMAAILVFNLTLTLPLGSFQFIARGYGKFNFVNTLSILRIFLRTGVLLSILLMGYQSVAIVVVDTIFNIGIGLVYGVYCFKFLNLRVKLHNLNKAFIKEILNYSFFVFIQSIVNQLFWQIGQVTLGIYNNTAAVAIYALSINLVMYYQQFSLSISSVFMPKVSILVTKGATGDDLTNLMIKVGRVQFLILGLVLSSFVILGESFVQLWAGPSYTEVYWVTLIIFIPLTIPMFQTLAGVIIQVKNKHAFKAYAYLVMAVLNVPASILLGTLMGPLGVGVSTAVSIIVFQVIIINWYYWYKIGINVKKFFKETLKGILSVIILTIFLGHFFPNIGGLGWLDLFLKTIFVVTTYIILICTLGLNSSEKNVVKKYNKRILMKFKKS</sequence>
<organism evidence="7 8">
    <name type="scientific">Planococcus salinus</name>
    <dbReference type="NCBI Taxonomy" id="1848460"/>
    <lineage>
        <taxon>Bacteria</taxon>
        <taxon>Bacillati</taxon>
        <taxon>Bacillota</taxon>
        <taxon>Bacilli</taxon>
        <taxon>Bacillales</taxon>
        <taxon>Caryophanaceae</taxon>
        <taxon>Planococcus</taxon>
    </lineage>
</organism>
<keyword evidence="5 6" id="KW-0472">Membrane</keyword>
<dbReference type="InterPro" id="IPR002797">
    <property type="entry name" value="Polysacc_synth"/>
</dbReference>
<feature type="transmembrane region" description="Helical" evidence="6">
    <location>
        <begin position="253"/>
        <end position="273"/>
    </location>
</feature>
<reference evidence="7 8" key="1">
    <citation type="journal article" date="2018" name="Int. J. Syst. Evol. Microbiol.">
        <title>Planococcus salinus sp. nov., a moderately halophilic bacterium isolated from a saline-alkali soil.</title>
        <authorList>
            <person name="Gan L."/>
        </authorList>
    </citation>
    <scope>NUCLEOTIDE SEQUENCE [LARGE SCALE GENOMIC DNA]</scope>
    <source>
        <strain evidence="7 8">LCB217</strain>
    </source>
</reference>
<evidence type="ECO:0000313" key="8">
    <source>
        <dbReference type="Proteomes" id="UP000275473"/>
    </source>
</evidence>
<feature type="transmembrane region" description="Helical" evidence="6">
    <location>
        <begin position="377"/>
        <end position="396"/>
    </location>
</feature>
<feature type="transmembrane region" description="Helical" evidence="6">
    <location>
        <begin position="313"/>
        <end position="336"/>
    </location>
</feature>
<proteinExistence type="predicted"/>
<dbReference type="OrthoDB" id="5751261at2"/>
<keyword evidence="2" id="KW-1003">Cell membrane</keyword>
<protein>
    <submittedName>
        <fullName evidence="7">Flippase</fullName>
    </submittedName>
</protein>
<dbReference type="Proteomes" id="UP000275473">
    <property type="component" value="Unassembled WGS sequence"/>
</dbReference>
<evidence type="ECO:0000313" key="7">
    <source>
        <dbReference type="EMBL" id="RNF39619.1"/>
    </source>
</evidence>
<feature type="transmembrane region" description="Helical" evidence="6">
    <location>
        <begin position="184"/>
        <end position="206"/>
    </location>
</feature>
<keyword evidence="3 6" id="KW-0812">Transmembrane</keyword>
<feature type="transmembrane region" description="Helical" evidence="6">
    <location>
        <begin position="342"/>
        <end position="365"/>
    </location>
</feature>
<feature type="transmembrane region" description="Helical" evidence="6">
    <location>
        <begin position="436"/>
        <end position="455"/>
    </location>
</feature>
<dbReference type="GO" id="GO:0005886">
    <property type="term" value="C:plasma membrane"/>
    <property type="evidence" value="ECO:0007669"/>
    <property type="project" value="UniProtKB-SubCell"/>
</dbReference>
<feature type="transmembrane region" description="Helical" evidence="6">
    <location>
        <begin position="12"/>
        <end position="30"/>
    </location>
</feature>